<dbReference type="EMBL" id="JANUHB010000001">
    <property type="protein sequence ID" value="MCS0807184.1"/>
    <property type="molecule type" value="Genomic_DNA"/>
</dbReference>
<dbReference type="InterPro" id="IPR035994">
    <property type="entry name" value="Nucleoside_phosphorylase_sf"/>
</dbReference>
<sequence>MKILILEDEEDKFEVIRDYIGQVISDDFELRRVKNWLDYSRAIASDKFDLILLDLLVPRSPKDETVEDHLESLVSTTRDYESQSFLTPAIVLTRANLDAGDFVYDLNKVDINVIPFNDHDDWKEALKVKILAAQPRKKFDFAIVCALDKEMAAFEHLVDRWGPLKRISGLVCREVRIGSSKGVIVRAHRMGLVAAAVVATMALERFEPRLICMSGICGGVPGEVKIYDLLVSQICHQHDAGKWSSSGFKSEHYDVQLDVDVHDKLIELCAEDDMGTYLTNDLDPARSEFPEGVERIHCTIYPEAVTSSGSAVIAEEGKTAILATGQRKLAGFEMEIYSVYEAARHALHKPAFFAAKCVVDDGGVNKGDRFHRIGCLISAKFIVKAISAGIADLRLPQRNP</sequence>
<evidence type="ECO:0000259" key="1">
    <source>
        <dbReference type="Pfam" id="PF01048"/>
    </source>
</evidence>
<dbReference type="PANTHER" id="PTHR46832">
    <property type="entry name" value="5'-METHYLTHIOADENOSINE/S-ADENOSYLHOMOCYSTEINE NUCLEOSIDASE"/>
    <property type="match status" value="1"/>
</dbReference>
<organism evidence="2 3">
    <name type="scientific">Massilia agilis</name>
    <dbReference type="NCBI Taxonomy" id="1811226"/>
    <lineage>
        <taxon>Bacteria</taxon>
        <taxon>Pseudomonadati</taxon>
        <taxon>Pseudomonadota</taxon>
        <taxon>Betaproteobacteria</taxon>
        <taxon>Burkholderiales</taxon>
        <taxon>Oxalobacteraceae</taxon>
        <taxon>Telluria group</taxon>
        <taxon>Massilia</taxon>
    </lineage>
</organism>
<evidence type="ECO:0000313" key="3">
    <source>
        <dbReference type="Proteomes" id="UP001206126"/>
    </source>
</evidence>
<reference evidence="2 3" key="1">
    <citation type="submission" date="2022-08" db="EMBL/GenBank/DDBJ databases">
        <title>Reclassification of Massilia species as members of the genera Telluria, Duganella, Pseudoduganella, Mokoshia gen. nov. and Zemynaea gen. nov. using orthogonal and non-orthogonal genome-based approaches.</title>
        <authorList>
            <person name="Bowman J.P."/>
        </authorList>
    </citation>
    <scope>NUCLEOTIDE SEQUENCE [LARGE SCALE GENOMIC DNA]</scope>
    <source>
        <strain evidence="2 3">JCM 31605</strain>
    </source>
</reference>
<dbReference type="Gene3D" id="3.40.50.2300">
    <property type="match status" value="1"/>
</dbReference>
<evidence type="ECO:0000313" key="2">
    <source>
        <dbReference type="EMBL" id="MCS0807184.1"/>
    </source>
</evidence>
<proteinExistence type="predicted"/>
<keyword evidence="3" id="KW-1185">Reference proteome</keyword>
<dbReference type="Proteomes" id="UP001206126">
    <property type="component" value="Unassembled WGS sequence"/>
</dbReference>
<dbReference type="Pfam" id="PF01048">
    <property type="entry name" value="PNP_UDP_1"/>
    <property type="match status" value="1"/>
</dbReference>
<gene>
    <name evidence="2" type="ORF">NX774_04530</name>
</gene>
<dbReference type="Gene3D" id="3.40.50.1580">
    <property type="entry name" value="Nucleoside phosphorylase domain"/>
    <property type="match status" value="1"/>
</dbReference>
<dbReference type="SUPFAM" id="SSF52172">
    <property type="entry name" value="CheY-like"/>
    <property type="match status" value="1"/>
</dbReference>
<comment type="caution">
    <text evidence="2">The sequence shown here is derived from an EMBL/GenBank/DDBJ whole genome shotgun (WGS) entry which is preliminary data.</text>
</comment>
<protein>
    <recommendedName>
        <fullName evidence="1">Nucleoside phosphorylase domain-containing protein</fullName>
    </recommendedName>
</protein>
<feature type="domain" description="Nucleoside phosphorylase" evidence="1">
    <location>
        <begin position="141"/>
        <end position="360"/>
    </location>
</feature>
<dbReference type="InterPro" id="IPR011006">
    <property type="entry name" value="CheY-like_superfamily"/>
</dbReference>
<dbReference type="PANTHER" id="PTHR46832:SF1">
    <property type="entry name" value="5'-METHYLTHIOADENOSINE_S-ADENOSYLHOMOCYSTEINE NUCLEOSIDASE"/>
    <property type="match status" value="1"/>
</dbReference>
<dbReference type="InterPro" id="IPR000845">
    <property type="entry name" value="Nucleoside_phosphorylase_d"/>
</dbReference>
<dbReference type="RefSeq" id="WP_258820960.1">
    <property type="nucleotide sequence ID" value="NZ_JANUHB010000001.1"/>
</dbReference>
<dbReference type="SUPFAM" id="SSF53167">
    <property type="entry name" value="Purine and uridine phosphorylases"/>
    <property type="match status" value="1"/>
</dbReference>
<accession>A0ABT2D8L4</accession>
<name>A0ABT2D8L4_9BURK</name>